<reference evidence="3" key="1">
    <citation type="submission" date="2014-06" db="EMBL/GenBank/DDBJ databases">
        <authorList>
            <person name="Aslett M."/>
            <person name="De Silva N."/>
        </authorList>
    </citation>
    <scope>NUCLEOTIDE SEQUENCE [LARGE SCALE GENOMIC DNA]</scope>
    <source>
        <strain evidence="3">Bond</strain>
    </source>
</reference>
<proteinExistence type="predicted"/>
<dbReference type="OMA" id="VIQYHIT"/>
<dbReference type="RefSeq" id="XP_012767677.1">
    <property type="nucleotide sequence ID" value="XM_012912223.1"/>
</dbReference>
<dbReference type="AlphaFoldDB" id="A0A061D422"/>
<name>A0A061D422_BABBI</name>
<evidence type="ECO:0000313" key="2">
    <source>
        <dbReference type="EMBL" id="CDR95491.1"/>
    </source>
</evidence>
<dbReference type="VEuPathDB" id="PiroplasmaDB:BBBOND_0206490"/>
<keyword evidence="1" id="KW-0472">Membrane</keyword>
<keyword evidence="1" id="KW-0812">Transmembrane</keyword>
<keyword evidence="3" id="KW-1185">Reference proteome</keyword>
<accession>A0A061D422</accession>
<organism evidence="2 3">
    <name type="scientific">Babesia bigemina</name>
    <dbReference type="NCBI Taxonomy" id="5866"/>
    <lineage>
        <taxon>Eukaryota</taxon>
        <taxon>Sar</taxon>
        <taxon>Alveolata</taxon>
        <taxon>Apicomplexa</taxon>
        <taxon>Aconoidasida</taxon>
        <taxon>Piroplasmida</taxon>
        <taxon>Babesiidae</taxon>
        <taxon>Babesia</taxon>
    </lineage>
</organism>
<evidence type="ECO:0000256" key="1">
    <source>
        <dbReference type="SAM" id="Phobius"/>
    </source>
</evidence>
<sequence>MAPPEAPGVLVPPAAEAIVSHPPKVIQYHITLWLVVALVVALASFLFKFLASFERDDPVLYSQLNYGTNQKNK</sequence>
<protein>
    <submittedName>
        <fullName evidence="2">Membrane protein, putative</fullName>
    </submittedName>
</protein>
<gene>
    <name evidence="2" type="ORF">BBBOND_0206490</name>
</gene>
<keyword evidence="1" id="KW-1133">Transmembrane helix</keyword>
<evidence type="ECO:0000313" key="3">
    <source>
        <dbReference type="Proteomes" id="UP000033188"/>
    </source>
</evidence>
<dbReference type="Proteomes" id="UP000033188">
    <property type="component" value="Chromosome 2"/>
</dbReference>
<dbReference type="KEGG" id="bbig:BBBOND_0206490"/>
<dbReference type="GeneID" id="24564032"/>
<dbReference type="Pfam" id="PF23529">
    <property type="entry name" value="Microp_apicomplexa_16"/>
    <property type="match status" value="1"/>
</dbReference>
<dbReference type="InterPro" id="IPR056355">
    <property type="entry name" value="Microp_apicomplexa_16"/>
</dbReference>
<dbReference type="EMBL" id="LK391708">
    <property type="protein sequence ID" value="CDR95491.1"/>
    <property type="molecule type" value="Genomic_DNA"/>
</dbReference>
<feature type="transmembrane region" description="Helical" evidence="1">
    <location>
        <begin position="30"/>
        <end position="51"/>
    </location>
</feature>